<sequence length="75" mass="8144">MQQVLTPQHALSAKGAQARPYVCWVSPPEYDERKRQYDWVIRHCPPPMEEGAGLEDVAAAEGGVVSHGGAGARET</sequence>
<evidence type="ECO:0000313" key="2">
    <source>
        <dbReference type="Proteomes" id="UP000516373"/>
    </source>
</evidence>
<dbReference type="EMBL" id="AP023439">
    <property type="protein sequence ID" value="BCL18222.1"/>
    <property type="molecule type" value="Genomic_DNA"/>
</dbReference>
<proteinExistence type="predicted"/>
<protein>
    <submittedName>
        <fullName evidence="1">Uncharacterized protein</fullName>
    </submittedName>
</protein>
<gene>
    <name evidence="1" type="ORF">GCM10017668_00650</name>
</gene>
<evidence type="ECO:0000313" key="1">
    <source>
        <dbReference type="EMBL" id="BCL18222.1"/>
    </source>
</evidence>
<organism evidence="1 2">
    <name type="scientific">Streptomyces tuirus</name>
    <dbReference type="NCBI Taxonomy" id="68278"/>
    <lineage>
        <taxon>Bacteria</taxon>
        <taxon>Bacillati</taxon>
        <taxon>Actinomycetota</taxon>
        <taxon>Actinomycetes</taxon>
        <taxon>Kitasatosporales</taxon>
        <taxon>Streptomycetaceae</taxon>
        <taxon>Streptomyces</taxon>
    </lineage>
</organism>
<dbReference type="Proteomes" id="UP000516373">
    <property type="component" value="Chromosome"/>
</dbReference>
<accession>A0A7G1N7N5</accession>
<reference evidence="1 2" key="1">
    <citation type="journal article" date="2014" name="Int. J. Syst. Evol. Microbiol.">
        <title>Complete genome sequence of Corynebacterium casei LMG S-19264T (=DSM 44701T), isolated from a smear-ripened cheese.</title>
        <authorList>
            <consortium name="US DOE Joint Genome Institute (JGI-PGF)"/>
            <person name="Walter F."/>
            <person name="Albersmeier A."/>
            <person name="Kalinowski J."/>
            <person name="Ruckert C."/>
        </authorList>
    </citation>
    <scope>NUCLEOTIDE SEQUENCE [LARGE SCALE GENOMIC DNA]</scope>
    <source>
        <strain evidence="1 2">JCM 4255</strain>
    </source>
</reference>
<name>A0A7G1N7N5_9ACTN</name>
<dbReference type="KEGG" id="stui:GCM10017668_00650"/>
<dbReference type="AlphaFoldDB" id="A0A7G1N7N5"/>